<dbReference type="RefSeq" id="WP_138197240.1">
    <property type="nucleotide sequence ID" value="NZ_VCIW01000022.1"/>
</dbReference>
<dbReference type="InterPro" id="IPR012545">
    <property type="entry name" value="DUF1697"/>
</dbReference>
<dbReference type="SUPFAM" id="SSF160379">
    <property type="entry name" value="SP0830-like"/>
    <property type="match status" value="1"/>
</dbReference>
<dbReference type="PANTHER" id="PTHR36439:SF1">
    <property type="entry name" value="DUF1697 DOMAIN-CONTAINING PROTEIN"/>
    <property type="match status" value="1"/>
</dbReference>
<dbReference type="PIRSF" id="PIRSF008502">
    <property type="entry name" value="UCP008502"/>
    <property type="match status" value="1"/>
</dbReference>
<accession>A0A5R9G940</accession>
<dbReference type="Proteomes" id="UP000309676">
    <property type="component" value="Unassembled WGS sequence"/>
</dbReference>
<name>A0A5R9G940_9BACL</name>
<dbReference type="EMBL" id="VCIW01000022">
    <property type="protein sequence ID" value="TLS49263.1"/>
    <property type="molecule type" value="Genomic_DNA"/>
</dbReference>
<evidence type="ECO:0000313" key="1">
    <source>
        <dbReference type="EMBL" id="TLS49263.1"/>
    </source>
</evidence>
<gene>
    <name evidence="1" type="ORF">FE782_25735</name>
</gene>
<reference evidence="1 2" key="1">
    <citation type="submission" date="2019-05" db="EMBL/GenBank/DDBJ databases">
        <authorList>
            <person name="Narsing Rao M.P."/>
            <person name="Li W.J."/>
        </authorList>
    </citation>
    <scope>NUCLEOTIDE SEQUENCE [LARGE SCALE GENOMIC DNA]</scope>
    <source>
        <strain evidence="1 2">SYSU_K30003</strain>
    </source>
</reference>
<organism evidence="1 2">
    <name type="scientific">Paenibacillus antri</name>
    <dbReference type="NCBI Taxonomy" id="2582848"/>
    <lineage>
        <taxon>Bacteria</taxon>
        <taxon>Bacillati</taxon>
        <taxon>Bacillota</taxon>
        <taxon>Bacilli</taxon>
        <taxon>Bacillales</taxon>
        <taxon>Paenibacillaceae</taxon>
        <taxon>Paenibacillus</taxon>
    </lineage>
</organism>
<dbReference type="PANTHER" id="PTHR36439">
    <property type="entry name" value="BLL4334 PROTEIN"/>
    <property type="match status" value="1"/>
</dbReference>
<evidence type="ECO:0000313" key="2">
    <source>
        <dbReference type="Proteomes" id="UP000309676"/>
    </source>
</evidence>
<dbReference type="Pfam" id="PF08002">
    <property type="entry name" value="DUF1697"/>
    <property type="match status" value="1"/>
</dbReference>
<proteinExistence type="predicted"/>
<dbReference type="Gene3D" id="3.30.70.1280">
    <property type="entry name" value="SP0830-like domains"/>
    <property type="match status" value="1"/>
</dbReference>
<sequence length="182" mass="19656">MTGYIALLRGINVGGNNVVKMAELREALEAGGLRKARTYIQSGNILCESDGTGETVGAIVGATLERMLGKTISVVVRSFDELERIMADCPYEPASPDEGKRIMLALLNEAIPPERAEAALRAGPGEAASNDEFTAAGREVYFRFETNVSESPLGNRMMKLGGAGVTTRNWNTMDKLLKMSRE</sequence>
<dbReference type="AlphaFoldDB" id="A0A5R9G940"/>
<protein>
    <submittedName>
        <fullName evidence="1">DUF1697 domain-containing protein</fullName>
    </submittedName>
</protein>
<keyword evidence="2" id="KW-1185">Reference proteome</keyword>
<comment type="caution">
    <text evidence="1">The sequence shown here is derived from an EMBL/GenBank/DDBJ whole genome shotgun (WGS) entry which is preliminary data.</text>
</comment>
<dbReference type="OrthoDB" id="9806494at2"/>